<dbReference type="AlphaFoldDB" id="A0A4Y7RI06"/>
<proteinExistence type="predicted"/>
<gene>
    <name evidence="1" type="ORF">Psch_02204</name>
</gene>
<protein>
    <submittedName>
        <fullName evidence="1">Uncharacterized protein</fullName>
    </submittedName>
</protein>
<comment type="caution">
    <text evidence="1">The sequence shown here is derived from an EMBL/GenBank/DDBJ whole genome shotgun (WGS) entry which is preliminary data.</text>
</comment>
<dbReference type="RefSeq" id="WP_190240307.1">
    <property type="nucleotide sequence ID" value="NZ_QFGA01000001.1"/>
</dbReference>
<name>A0A4Y7RI06_9FIRM</name>
<evidence type="ECO:0000313" key="1">
    <source>
        <dbReference type="EMBL" id="TEB08638.1"/>
    </source>
</evidence>
<dbReference type="Proteomes" id="UP000298324">
    <property type="component" value="Unassembled WGS sequence"/>
</dbReference>
<sequence>MARRKKAPISQTRGLLYGLAKLLGDVSAVQKGTVGKRIARRAAGKATGRLLGKLFK</sequence>
<dbReference type="EMBL" id="QFGA01000001">
    <property type="protein sequence ID" value="TEB08638.1"/>
    <property type="molecule type" value="Genomic_DNA"/>
</dbReference>
<reference evidence="1 2" key="1">
    <citation type="journal article" date="2018" name="Environ. Microbiol.">
        <title>Novel energy conservation strategies and behaviour of Pelotomaculum schinkii driving syntrophic propionate catabolism.</title>
        <authorList>
            <person name="Hidalgo-Ahumada C.A.P."/>
            <person name="Nobu M.K."/>
            <person name="Narihiro T."/>
            <person name="Tamaki H."/>
            <person name="Liu W.T."/>
            <person name="Kamagata Y."/>
            <person name="Stams A.J.M."/>
            <person name="Imachi H."/>
            <person name="Sousa D.Z."/>
        </authorList>
    </citation>
    <scope>NUCLEOTIDE SEQUENCE [LARGE SCALE GENOMIC DNA]</scope>
    <source>
        <strain evidence="1 2">HH</strain>
    </source>
</reference>
<keyword evidence="2" id="KW-1185">Reference proteome</keyword>
<accession>A0A4Y7RI06</accession>
<evidence type="ECO:0000313" key="2">
    <source>
        <dbReference type="Proteomes" id="UP000298324"/>
    </source>
</evidence>
<organism evidence="1 2">
    <name type="scientific">Pelotomaculum schinkii</name>
    <dbReference type="NCBI Taxonomy" id="78350"/>
    <lineage>
        <taxon>Bacteria</taxon>
        <taxon>Bacillati</taxon>
        <taxon>Bacillota</taxon>
        <taxon>Clostridia</taxon>
        <taxon>Eubacteriales</taxon>
        <taxon>Desulfotomaculaceae</taxon>
        <taxon>Pelotomaculum</taxon>
    </lineage>
</organism>